<proteinExistence type="predicted"/>
<evidence type="ECO:0000313" key="1">
    <source>
        <dbReference type="EMBL" id="NGO52089.1"/>
    </source>
</evidence>
<reference evidence="1 2" key="1">
    <citation type="submission" date="2020-02" db="EMBL/GenBank/DDBJ databases">
        <title>Genome sequence of strain CCNWXJ40-4.</title>
        <authorList>
            <person name="Gao J."/>
            <person name="Sun J."/>
        </authorList>
    </citation>
    <scope>NUCLEOTIDE SEQUENCE [LARGE SCALE GENOMIC DNA]</scope>
    <source>
        <strain evidence="1 2">CCNWXJ 40-4</strain>
    </source>
</reference>
<name>A0A6G4WBV9_9HYPH</name>
<dbReference type="InterPro" id="IPR052159">
    <property type="entry name" value="Competence_DNA_uptake"/>
</dbReference>
<gene>
    <name evidence="1" type="ORF">G6N73_12990</name>
</gene>
<protein>
    <submittedName>
        <fullName evidence="1">Metallohydrolase</fullName>
    </submittedName>
</protein>
<dbReference type="InterPro" id="IPR036866">
    <property type="entry name" value="RibonucZ/Hydroxyglut_hydro"/>
</dbReference>
<dbReference type="Gene3D" id="3.60.15.10">
    <property type="entry name" value="Ribonuclease Z/Hydroxyacylglutathione hydrolase-like"/>
    <property type="match status" value="1"/>
</dbReference>
<evidence type="ECO:0000313" key="2">
    <source>
        <dbReference type="Proteomes" id="UP001642900"/>
    </source>
</evidence>
<sequence length="451" mass="50101">MADQLLIRAYNVGVGDCIYVRIPKARKKGSKVDDFHILIDCGKKGSANELKTALDHLKGELPIEGDKKRLDLLLVSHEHEDHIKGFDPDWLSDVRIENIWLSVAMDRDHPQAKFARQLHDMAATAMRNIAARNLELSPELEDIVGRYDIGNDGAVDALRAVLPQQNGITPLYVHADIKAAKLRPKTLSGATFKVLGPEFDIDTYYLGDAASDILHGFSASTGLLGAAGRKRAGSAGPANISASDFKRLQSRLLSSALAFAEEEGEIVNNTSVMLLIEWRGRRLLFVGDAEWNRAYRDKKKNFAWNTAWKLHKSELNKPIDFLKIGHHGSINSTPWDDKEDGGVTEPSTILDAILPLPQGNAKPTAKAIVSTERTFYKVIPRGTLLVELGKRVSNTRKYLAELDEDRIADLPNYAIYEKKWLDRPQPLRTDLETRLTGNGFVDVVIDPAPGF</sequence>
<keyword evidence="2" id="KW-1185">Reference proteome</keyword>
<dbReference type="PANTHER" id="PTHR30619:SF1">
    <property type="entry name" value="RECOMBINATION PROTEIN 2"/>
    <property type="match status" value="1"/>
</dbReference>
<accession>A0A6G4WBV9</accession>
<dbReference type="Proteomes" id="UP001642900">
    <property type="component" value="Unassembled WGS sequence"/>
</dbReference>
<dbReference type="RefSeq" id="WP_165028157.1">
    <property type="nucleotide sequence ID" value="NZ_JAAKZF010000014.1"/>
</dbReference>
<dbReference type="AlphaFoldDB" id="A0A6G4WBV9"/>
<comment type="caution">
    <text evidence="1">The sequence shown here is derived from an EMBL/GenBank/DDBJ whole genome shotgun (WGS) entry which is preliminary data.</text>
</comment>
<organism evidence="1 2">
    <name type="scientific">Allomesorhizobium camelthorni</name>
    <dbReference type="NCBI Taxonomy" id="475069"/>
    <lineage>
        <taxon>Bacteria</taxon>
        <taxon>Pseudomonadati</taxon>
        <taxon>Pseudomonadota</taxon>
        <taxon>Alphaproteobacteria</taxon>
        <taxon>Hyphomicrobiales</taxon>
        <taxon>Phyllobacteriaceae</taxon>
        <taxon>Allomesorhizobium</taxon>
    </lineage>
</organism>
<dbReference type="PANTHER" id="PTHR30619">
    <property type="entry name" value="DNA INTERNALIZATION/COMPETENCE PROTEIN COMEC/REC2"/>
    <property type="match status" value="1"/>
</dbReference>
<dbReference type="SUPFAM" id="SSF56281">
    <property type="entry name" value="Metallo-hydrolase/oxidoreductase"/>
    <property type="match status" value="1"/>
</dbReference>
<dbReference type="EMBL" id="JAAKZF010000014">
    <property type="protein sequence ID" value="NGO52089.1"/>
    <property type="molecule type" value="Genomic_DNA"/>
</dbReference>